<feature type="non-terminal residue" evidence="2">
    <location>
        <position position="99"/>
    </location>
</feature>
<dbReference type="SUPFAM" id="SSF52374">
    <property type="entry name" value="Nucleotidylyl transferase"/>
    <property type="match status" value="1"/>
</dbReference>
<dbReference type="InterPro" id="IPR014729">
    <property type="entry name" value="Rossmann-like_a/b/a_fold"/>
</dbReference>
<evidence type="ECO:0000313" key="2">
    <source>
        <dbReference type="EMBL" id="MSE06749.1"/>
    </source>
</evidence>
<feature type="non-terminal residue" evidence="2">
    <location>
        <position position="1"/>
    </location>
</feature>
<dbReference type="Gene3D" id="3.40.50.620">
    <property type="entry name" value="HUPs"/>
    <property type="match status" value="1"/>
</dbReference>
<dbReference type="GO" id="GO:0006420">
    <property type="term" value="P:arginyl-tRNA aminoacylation"/>
    <property type="evidence" value="ECO:0007669"/>
    <property type="project" value="InterPro"/>
</dbReference>
<dbReference type="Proteomes" id="UP000437575">
    <property type="component" value="Unassembled WGS sequence"/>
</dbReference>
<comment type="caution">
    <text evidence="2">The sequence shown here is derived from an EMBL/GenBank/DDBJ whole genome shotgun (WGS) entry which is preliminary data.</text>
</comment>
<organism evidence="2 3">
    <name type="scientific">Ligilactobacillus salivarius</name>
    <dbReference type="NCBI Taxonomy" id="1624"/>
    <lineage>
        <taxon>Bacteria</taxon>
        <taxon>Bacillati</taxon>
        <taxon>Bacillota</taxon>
        <taxon>Bacilli</taxon>
        <taxon>Lactobacillales</taxon>
        <taxon>Lactobacillaceae</taxon>
        <taxon>Ligilactobacillus</taxon>
    </lineage>
</organism>
<dbReference type="AlphaFoldDB" id="A0A6A8LY30"/>
<accession>A0A6A8LY30</accession>
<protein>
    <submittedName>
        <fullName evidence="2">Arginine--tRNA ligase</fullName>
    </submittedName>
</protein>
<feature type="domain" description="Arginyl-tRNA synthetase catalytic core" evidence="1">
    <location>
        <begin position="2"/>
        <end position="99"/>
    </location>
</feature>
<gene>
    <name evidence="2" type="primary">argS</name>
    <name evidence="2" type="ORF">GKC34_13745</name>
</gene>
<dbReference type="EMBL" id="WKKZ01001293">
    <property type="protein sequence ID" value="MSE06749.1"/>
    <property type="molecule type" value="Genomic_DNA"/>
</dbReference>
<proteinExistence type="predicted"/>
<dbReference type="InterPro" id="IPR035684">
    <property type="entry name" value="ArgRS_core"/>
</dbReference>
<evidence type="ECO:0000313" key="3">
    <source>
        <dbReference type="Proteomes" id="UP000437575"/>
    </source>
</evidence>
<dbReference type="PANTHER" id="PTHR11956:SF5">
    <property type="entry name" value="ARGININE--TRNA LIGASE, CYTOPLASMIC"/>
    <property type="match status" value="1"/>
</dbReference>
<dbReference type="GO" id="GO:0005524">
    <property type="term" value="F:ATP binding"/>
    <property type="evidence" value="ECO:0007669"/>
    <property type="project" value="InterPro"/>
</dbReference>
<keyword evidence="2" id="KW-0436">Ligase</keyword>
<dbReference type="PANTHER" id="PTHR11956">
    <property type="entry name" value="ARGINYL-TRNA SYNTHETASE"/>
    <property type="match status" value="1"/>
</dbReference>
<dbReference type="Pfam" id="PF00750">
    <property type="entry name" value="tRNA-synt_1d"/>
    <property type="match status" value="1"/>
</dbReference>
<evidence type="ECO:0000259" key="1">
    <source>
        <dbReference type="Pfam" id="PF00750"/>
    </source>
</evidence>
<dbReference type="InterPro" id="IPR001278">
    <property type="entry name" value="Arg-tRNA-ligase"/>
</dbReference>
<sequence length="99" mass="11744">DEEAREWFKKLEDGDEEALKLWKWFREESLKKFTEVYDRLNITFDSYNGEAFYNDKMDEITDLLQEKGLLKESQGAEIVDLEKYDLNPALIRKTDGATL</sequence>
<reference evidence="2 3" key="1">
    <citation type="submission" date="2019-11" db="EMBL/GenBank/DDBJ databases">
        <title>Draft Genome Sequence of Plant Growth-Promoting Rhizosphere-Associated Bacteria.</title>
        <authorList>
            <person name="Vasilyev I.Y."/>
            <person name="Radchenko V."/>
            <person name="Ilnitskaya E.V."/>
        </authorList>
    </citation>
    <scope>NUCLEOTIDE SEQUENCE [LARGE SCALE GENOMIC DNA]</scope>
    <source>
        <strain evidence="2 3">VRA_1sq_f</strain>
    </source>
</reference>
<dbReference type="GO" id="GO:0004814">
    <property type="term" value="F:arginine-tRNA ligase activity"/>
    <property type="evidence" value="ECO:0007669"/>
    <property type="project" value="InterPro"/>
</dbReference>
<name>A0A6A8LY30_9LACO</name>